<evidence type="ECO:0000313" key="12">
    <source>
        <dbReference type="Proteomes" id="UP000305948"/>
    </source>
</evidence>
<evidence type="ECO:0000256" key="1">
    <source>
        <dbReference type="ARBA" id="ARBA00001971"/>
    </source>
</evidence>
<evidence type="ECO:0000256" key="9">
    <source>
        <dbReference type="PIRSR" id="PIRSR602401-1"/>
    </source>
</evidence>
<dbReference type="Pfam" id="PF00067">
    <property type="entry name" value="p450"/>
    <property type="match status" value="1"/>
</dbReference>
<dbReference type="Gene3D" id="1.10.630.10">
    <property type="entry name" value="Cytochrome P450"/>
    <property type="match status" value="1"/>
</dbReference>
<feature type="binding site" description="axial binding residue" evidence="9">
    <location>
        <position position="423"/>
    </location>
    <ligand>
        <name>heme</name>
        <dbReference type="ChEBI" id="CHEBI:30413"/>
    </ligand>
    <ligandPart>
        <name>Fe</name>
        <dbReference type="ChEBI" id="CHEBI:18248"/>
    </ligandPart>
</feature>
<comment type="cofactor">
    <cofactor evidence="1 9">
        <name>heme</name>
        <dbReference type="ChEBI" id="CHEBI:30413"/>
    </cofactor>
</comment>
<evidence type="ECO:0000256" key="10">
    <source>
        <dbReference type="RuleBase" id="RU000461"/>
    </source>
</evidence>
<dbReference type="PRINTS" id="PR00463">
    <property type="entry name" value="EP450I"/>
</dbReference>
<evidence type="ECO:0000256" key="6">
    <source>
        <dbReference type="ARBA" id="ARBA00023002"/>
    </source>
</evidence>
<dbReference type="InterPro" id="IPR002401">
    <property type="entry name" value="Cyt_P450_E_grp-I"/>
</dbReference>
<dbReference type="OrthoDB" id="2789670at2759"/>
<evidence type="ECO:0000256" key="7">
    <source>
        <dbReference type="ARBA" id="ARBA00023004"/>
    </source>
</evidence>
<dbReference type="CDD" id="cd11065">
    <property type="entry name" value="CYP64-like"/>
    <property type="match status" value="1"/>
</dbReference>
<keyword evidence="8 10" id="KW-0503">Monooxygenase</keyword>
<keyword evidence="7 9" id="KW-0408">Iron</keyword>
<dbReference type="InterPro" id="IPR036396">
    <property type="entry name" value="Cyt_P450_sf"/>
</dbReference>
<keyword evidence="6 10" id="KW-0560">Oxidoreductase</keyword>
<evidence type="ECO:0000256" key="4">
    <source>
        <dbReference type="ARBA" id="ARBA00022617"/>
    </source>
</evidence>
<evidence type="ECO:0000256" key="5">
    <source>
        <dbReference type="ARBA" id="ARBA00022723"/>
    </source>
</evidence>
<evidence type="ECO:0000256" key="3">
    <source>
        <dbReference type="ARBA" id="ARBA00010617"/>
    </source>
</evidence>
<evidence type="ECO:0000313" key="11">
    <source>
        <dbReference type="EMBL" id="TFK47991.1"/>
    </source>
</evidence>
<dbReference type="InterPro" id="IPR050364">
    <property type="entry name" value="Cytochrome_P450_fung"/>
</dbReference>
<dbReference type="PROSITE" id="PS00086">
    <property type="entry name" value="CYTOCHROME_P450"/>
    <property type="match status" value="1"/>
</dbReference>
<dbReference type="PANTHER" id="PTHR46300:SF7">
    <property type="entry name" value="P450, PUTATIVE (EUROFUNG)-RELATED"/>
    <property type="match status" value="1"/>
</dbReference>
<dbReference type="EMBL" id="ML213521">
    <property type="protein sequence ID" value="TFK47991.1"/>
    <property type="molecule type" value="Genomic_DNA"/>
</dbReference>
<comment type="similarity">
    <text evidence="3 10">Belongs to the cytochrome P450 family.</text>
</comment>
<dbReference type="InterPro" id="IPR017972">
    <property type="entry name" value="Cyt_P450_CS"/>
</dbReference>
<accession>A0A5C3N2K2</accession>
<dbReference type="PANTHER" id="PTHR46300">
    <property type="entry name" value="P450, PUTATIVE (EUROFUNG)-RELATED-RELATED"/>
    <property type="match status" value="1"/>
</dbReference>
<keyword evidence="12" id="KW-1185">Reference proteome</keyword>
<sequence length="505" mass="56757">MATLPPGPKGLPLIGNMLDVPKEFQWLRMEEWHKQYGDIVHINIFGQPMIILGSLEAVTAAFDKKPGIYSDRPRMVMINELLGWDHNVVTMRYGPAWRDMRRDFNQHFRQGAVHRYHLVFLRQLCKLLDNILAQPEEILEHLRLISAATIMDATYGLDVADKDDPYVTIANRAMAGASAAALPGAFLVEAIPLLKYIPSWFPGASFQRKARVWNGYTQALANKPFEALKANMVRSYSDMICTVTPSLHLQRSDGTVRSSVAETMLQAACARPYCACPYCACPYCLQTAATAHTFVLAMAMYPEVQRKAQQELDAVLGSRRLPDFSDRENLPYINAIVKEVTRWQPIFPLSVPHASSEDDYFRGYFIPKGSLVVGNTWSLTHNPAYYPDPEEFRPERFLTADGELNNNVLDPYTSIFGYGRRICPGRYFVDASLFSIFSGILATFNITPPVGKDGSFVKLKPVMLPGAIVHPAPFKCVVKPRSNSAVELVRRAHDEIQMNPETHNA</sequence>
<dbReference type="SUPFAM" id="SSF48264">
    <property type="entry name" value="Cytochrome P450"/>
    <property type="match status" value="1"/>
</dbReference>
<dbReference type="GO" id="GO:0004497">
    <property type="term" value="F:monooxygenase activity"/>
    <property type="evidence" value="ECO:0007669"/>
    <property type="project" value="UniProtKB-KW"/>
</dbReference>
<gene>
    <name evidence="11" type="ORF">OE88DRAFT_1635326</name>
</gene>
<comment type="pathway">
    <text evidence="2">Secondary metabolite biosynthesis.</text>
</comment>
<dbReference type="InterPro" id="IPR001128">
    <property type="entry name" value="Cyt_P450"/>
</dbReference>
<dbReference type="STRING" id="5364.A0A5C3N2K2"/>
<evidence type="ECO:0000256" key="2">
    <source>
        <dbReference type="ARBA" id="ARBA00005179"/>
    </source>
</evidence>
<dbReference type="GO" id="GO:0020037">
    <property type="term" value="F:heme binding"/>
    <property type="evidence" value="ECO:0007669"/>
    <property type="project" value="InterPro"/>
</dbReference>
<keyword evidence="4 9" id="KW-0349">Heme</keyword>
<keyword evidence="5 9" id="KW-0479">Metal-binding</keyword>
<organism evidence="11 12">
    <name type="scientific">Heliocybe sulcata</name>
    <dbReference type="NCBI Taxonomy" id="5364"/>
    <lineage>
        <taxon>Eukaryota</taxon>
        <taxon>Fungi</taxon>
        <taxon>Dikarya</taxon>
        <taxon>Basidiomycota</taxon>
        <taxon>Agaricomycotina</taxon>
        <taxon>Agaricomycetes</taxon>
        <taxon>Gloeophyllales</taxon>
        <taxon>Gloeophyllaceae</taxon>
        <taxon>Heliocybe</taxon>
    </lineage>
</organism>
<dbReference type="Proteomes" id="UP000305948">
    <property type="component" value="Unassembled WGS sequence"/>
</dbReference>
<reference evidence="11 12" key="1">
    <citation type="journal article" date="2019" name="Nat. Ecol. Evol.">
        <title>Megaphylogeny resolves global patterns of mushroom evolution.</title>
        <authorList>
            <person name="Varga T."/>
            <person name="Krizsan K."/>
            <person name="Foldi C."/>
            <person name="Dima B."/>
            <person name="Sanchez-Garcia M."/>
            <person name="Sanchez-Ramirez S."/>
            <person name="Szollosi G.J."/>
            <person name="Szarkandi J.G."/>
            <person name="Papp V."/>
            <person name="Albert L."/>
            <person name="Andreopoulos W."/>
            <person name="Angelini C."/>
            <person name="Antonin V."/>
            <person name="Barry K.W."/>
            <person name="Bougher N.L."/>
            <person name="Buchanan P."/>
            <person name="Buyck B."/>
            <person name="Bense V."/>
            <person name="Catcheside P."/>
            <person name="Chovatia M."/>
            <person name="Cooper J."/>
            <person name="Damon W."/>
            <person name="Desjardin D."/>
            <person name="Finy P."/>
            <person name="Geml J."/>
            <person name="Haridas S."/>
            <person name="Hughes K."/>
            <person name="Justo A."/>
            <person name="Karasinski D."/>
            <person name="Kautmanova I."/>
            <person name="Kiss B."/>
            <person name="Kocsube S."/>
            <person name="Kotiranta H."/>
            <person name="LaButti K.M."/>
            <person name="Lechner B.E."/>
            <person name="Liimatainen K."/>
            <person name="Lipzen A."/>
            <person name="Lukacs Z."/>
            <person name="Mihaltcheva S."/>
            <person name="Morgado L.N."/>
            <person name="Niskanen T."/>
            <person name="Noordeloos M.E."/>
            <person name="Ohm R.A."/>
            <person name="Ortiz-Santana B."/>
            <person name="Ovrebo C."/>
            <person name="Racz N."/>
            <person name="Riley R."/>
            <person name="Savchenko A."/>
            <person name="Shiryaev A."/>
            <person name="Soop K."/>
            <person name="Spirin V."/>
            <person name="Szebenyi C."/>
            <person name="Tomsovsky M."/>
            <person name="Tulloss R.E."/>
            <person name="Uehling J."/>
            <person name="Grigoriev I.V."/>
            <person name="Vagvolgyi C."/>
            <person name="Papp T."/>
            <person name="Martin F.M."/>
            <person name="Miettinen O."/>
            <person name="Hibbett D.S."/>
            <person name="Nagy L.G."/>
        </authorList>
    </citation>
    <scope>NUCLEOTIDE SEQUENCE [LARGE SCALE GENOMIC DNA]</scope>
    <source>
        <strain evidence="11 12">OMC1185</strain>
    </source>
</reference>
<dbReference type="AlphaFoldDB" id="A0A5C3N2K2"/>
<evidence type="ECO:0000256" key="8">
    <source>
        <dbReference type="ARBA" id="ARBA00023033"/>
    </source>
</evidence>
<name>A0A5C3N2K2_9AGAM</name>
<dbReference type="PRINTS" id="PR00385">
    <property type="entry name" value="P450"/>
</dbReference>
<dbReference type="GO" id="GO:0005506">
    <property type="term" value="F:iron ion binding"/>
    <property type="evidence" value="ECO:0007669"/>
    <property type="project" value="InterPro"/>
</dbReference>
<dbReference type="GO" id="GO:0016705">
    <property type="term" value="F:oxidoreductase activity, acting on paired donors, with incorporation or reduction of molecular oxygen"/>
    <property type="evidence" value="ECO:0007669"/>
    <property type="project" value="InterPro"/>
</dbReference>
<protein>
    <submittedName>
        <fullName evidence="11">Cytochrome P450</fullName>
    </submittedName>
</protein>
<proteinExistence type="inferred from homology"/>